<gene>
    <name evidence="2" type="ORF">E5J99_01015</name>
</gene>
<name>A0A4Z0PR40_9BACT</name>
<keyword evidence="1" id="KW-0460">Magnesium</keyword>
<dbReference type="Proteomes" id="UP000297739">
    <property type="component" value="Unassembled WGS sequence"/>
</dbReference>
<evidence type="ECO:0000313" key="3">
    <source>
        <dbReference type="Proteomes" id="UP000297739"/>
    </source>
</evidence>
<feature type="binding site" evidence="1">
    <location>
        <position position="48"/>
    </location>
    <ligand>
        <name>Mg(2+)</name>
        <dbReference type="ChEBI" id="CHEBI:18420"/>
        <label>1</label>
    </ligand>
</feature>
<feature type="binding site" evidence="1">
    <location>
        <position position="46"/>
    </location>
    <ligand>
        <name>Mg(2+)</name>
        <dbReference type="ChEBI" id="CHEBI:18420"/>
        <label>1</label>
    </ligand>
</feature>
<protein>
    <recommendedName>
        <fullName evidence="4">ADP-ribosylglycohydrolase family protein</fullName>
    </recommendedName>
</protein>
<proteinExistence type="predicted"/>
<dbReference type="GO" id="GO:0046872">
    <property type="term" value="F:metal ion binding"/>
    <property type="evidence" value="ECO:0007669"/>
    <property type="project" value="UniProtKB-KW"/>
</dbReference>
<comment type="caution">
    <text evidence="2">The sequence shown here is derived from an EMBL/GenBank/DDBJ whole genome shotgun (WGS) entry which is preliminary data.</text>
</comment>
<dbReference type="SUPFAM" id="SSF101478">
    <property type="entry name" value="ADP-ribosylglycohydrolase"/>
    <property type="match status" value="1"/>
</dbReference>
<evidence type="ECO:0008006" key="4">
    <source>
        <dbReference type="Google" id="ProtNLM"/>
    </source>
</evidence>
<sequence length="139" mass="15071">MLAAFLGGAIGDACGSSYEQTAPEQPQASTYYPFGKPVAKHYWAITNDTQLTLATCEAIAQKFLVYYRARRLTGLGGSTCNALHELEAGGHWSQVGRQGQYGAGNGVAMRIAPLAFVSDPVLRQTVEEVYQLTYQHPEV</sequence>
<dbReference type="Gene3D" id="1.10.4080.10">
    <property type="entry name" value="ADP-ribosylation/Crystallin J1"/>
    <property type="match status" value="1"/>
</dbReference>
<organism evidence="2 3">
    <name type="scientific">Hymenobacter elongatus</name>
    <dbReference type="NCBI Taxonomy" id="877208"/>
    <lineage>
        <taxon>Bacteria</taxon>
        <taxon>Pseudomonadati</taxon>
        <taxon>Bacteroidota</taxon>
        <taxon>Cytophagia</taxon>
        <taxon>Cytophagales</taxon>
        <taxon>Hymenobacteraceae</taxon>
        <taxon>Hymenobacter</taxon>
    </lineage>
</organism>
<dbReference type="AlphaFoldDB" id="A0A4Z0PR40"/>
<keyword evidence="3" id="KW-1185">Reference proteome</keyword>
<comment type="cofactor">
    <cofactor evidence="1">
        <name>Mg(2+)</name>
        <dbReference type="ChEBI" id="CHEBI:18420"/>
    </cofactor>
    <text evidence="1">Binds 2 magnesium ions per subunit.</text>
</comment>
<evidence type="ECO:0000256" key="1">
    <source>
        <dbReference type="PIRSR" id="PIRSR605502-1"/>
    </source>
</evidence>
<dbReference type="OrthoDB" id="9798107at2"/>
<dbReference type="InterPro" id="IPR036705">
    <property type="entry name" value="Ribosyl_crysJ1_sf"/>
</dbReference>
<accession>A0A4Z0PR40</accession>
<dbReference type="RefSeq" id="WP_135495855.1">
    <property type="nucleotide sequence ID" value="NZ_SRLD01000001.1"/>
</dbReference>
<dbReference type="InterPro" id="IPR005502">
    <property type="entry name" value="Ribosyl_crysJ1"/>
</dbReference>
<reference evidence="2 3" key="1">
    <citation type="submission" date="2019-04" db="EMBL/GenBank/DDBJ databases">
        <authorList>
            <person name="Feng G."/>
            <person name="Zhang J."/>
            <person name="Zhu H."/>
        </authorList>
    </citation>
    <scope>NUCLEOTIDE SEQUENCE [LARGE SCALE GENOMIC DNA]</scope>
    <source>
        <strain evidence="2 3">JCM 17223</strain>
    </source>
</reference>
<dbReference type="Pfam" id="PF03747">
    <property type="entry name" value="ADP_ribosyl_GH"/>
    <property type="match status" value="1"/>
</dbReference>
<evidence type="ECO:0000313" key="2">
    <source>
        <dbReference type="EMBL" id="TGE20180.1"/>
    </source>
</evidence>
<keyword evidence="1" id="KW-0479">Metal-binding</keyword>
<dbReference type="EMBL" id="SRLD01000001">
    <property type="protein sequence ID" value="TGE20180.1"/>
    <property type="molecule type" value="Genomic_DNA"/>
</dbReference>